<name>A0A210QNN4_MIZYE</name>
<keyword evidence="2" id="KW-1185">Reference proteome</keyword>
<dbReference type="EMBL" id="NEDP02002654">
    <property type="protein sequence ID" value="OWF50331.1"/>
    <property type="molecule type" value="Genomic_DNA"/>
</dbReference>
<dbReference type="Proteomes" id="UP000242188">
    <property type="component" value="Unassembled WGS sequence"/>
</dbReference>
<comment type="caution">
    <text evidence="1">The sequence shown here is derived from an EMBL/GenBank/DDBJ whole genome shotgun (WGS) entry which is preliminary data.</text>
</comment>
<proteinExistence type="predicted"/>
<protein>
    <submittedName>
        <fullName evidence="1">Uncharacterized protein</fullName>
    </submittedName>
</protein>
<organism evidence="1 2">
    <name type="scientific">Mizuhopecten yessoensis</name>
    <name type="common">Japanese scallop</name>
    <name type="synonym">Patinopecten yessoensis</name>
    <dbReference type="NCBI Taxonomy" id="6573"/>
    <lineage>
        <taxon>Eukaryota</taxon>
        <taxon>Metazoa</taxon>
        <taxon>Spiralia</taxon>
        <taxon>Lophotrochozoa</taxon>
        <taxon>Mollusca</taxon>
        <taxon>Bivalvia</taxon>
        <taxon>Autobranchia</taxon>
        <taxon>Pteriomorphia</taxon>
        <taxon>Pectinida</taxon>
        <taxon>Pectinoidea</taxon>
        <taxon>Pectinidae</taxon>
        <taxon>Mizuhopecten</taxon>
    </lineage>
</organism>
<gene>
    <name evidence="1" type="ORF">KP79_PYT19056</name>
</gene>
<evidence type="ECO:0000313" key="2">
    <source>
        <dbReference type="Proteomes" id="UP000242188"/>
    </source>
</evidence>
<evidence type="ECO:0000313" key="1">
    <source>
        <dbReference type="EMBL" id="OWF50331.1"/>
    </source>
</evidence>
<dbReference type="AlphaFoldDB" id="A0A210QNN4"/>
<sequence>MIVSSLLKGQQHNLTEYHNNSYWDKVSFSKLPMKVVTVQSAVERHPSETNFDMFTTNDQPELKLEELQSVLVSDENGPIPMEADRKSRSAKEAISGAVGGIRDDSRRLYKFVKKHIHLRRKEKFTAVKNIHIEPEYDETTWARRSASSAASRSSVDSALSTDSNTSSIRDSSLEIVHDMENDFGLEIINT</sequence>
<reference evidence="1 2" key="1">
    <citation type="journal article" date="2017" name="Nat. Ecol. Evol.">
        <title>Scallop genome provides insights into evolution of bilaterian karyotype and development.</title>
        <authorList>
            <person name="Wang S."/>
            <person name="Zhang J."/>
            <person name="Jiao W."/>
            <person name="Li J."/>
            <person name="Xun X."/>
            <person name="Sun Y."/>
            <person name="Guo X."/>
            <person name="Huan P."/>
            <person name="Dong B."/>
            <person name="Zhang L."/>
            <person name="Hu X."/>
            <person name="Sun X."/>
            <person name="Wang J."/>
            <person name="Zhao C."/>
            <person name="Wang Y."/>
            <person name="Wang D."/>
            <person name="Huang X."/>
            <person name="Wang R."/>
            <person name="Lv J."/>
            <person name="Li Y."/>
            <person name="Zhang Z."/>
            <person name="Liu B."/>
            <person name="Lu W."/>
            <person name="Hui Y."/>
            <person name="Liang J."/>
            <person name="Zhou Z."/>
            <person name="Hou R."/>
            <person name="Li X."/>
            <person name="Liu Y."/>
            <person name="Li H."/>
            <person name="Ning X."/>
            <person name="Lin Y."/>
            <person name="Zhao L."/>
            <person name="Xing Q."/>
            <person name="Dou J."/>
            <person name="Li Y."/>
            <person name="Mao J."/>
            <person name="Guo H."/>
            <person name="Dou H."/>
            <person name="Li T."/>
            <person name="Mu C."/>
            <person name="Jiang W."/>
            <person name="Fu Q."/>
            <person name="Fu X."/>
            <person name="Miao Y."/>
            <person name="Liu J."/>
            <person name="Yu Q."/>
            <person name="Li R."/>
            <person name="Liao H."/>
            <person name="Li X."/>
            <person name="Kong Y."/>
            <person name="Jiang Z."/>
            <person name="Chourrout D."/>
            <person name="Li R."/>
            <person name="Bao Z."/>
        </authorList>
    </citation>
    <scope>NUCLEOTIDE SEQUENCE [LARGE SCALE GENOMIC DNA]</scope>
    <source>
        <strain evidence="1 2">PY_sf001</strain>
    </source>
</reference>
<accession>A0A210QNN4</accession>
<dbReference type="OrthoDB" id="6150930at2759"/>